<dbReference type="EC" id="6.3.2.17" evidence="2"/>
<keyword evidence="3 10" id="KW-0436">Ligase</keyword>
<evidence type="ECO:0000259" key="11">
    <source>
        <dbReference type="Pfam" id="PF02875"/>
    </source>
</evidence>
<keyword evidence="5 10" id="KW-0547">Nucleotide-binding</keyword>
<reference evidence="13 14" key="1">
    <citation type="submission" date="2024-08" db="EMBL/GenBank/DDBJ databases">
        <title>Clostridium lapicellarii sp. nov., and Clostridium renhuaiense sp. nov., two species isolated from the mud in a fermentation cellar used for producing sauce-flavour Chinese liquors.</title>
        <authorList>
            <person name="Yang F."/>
            <person name="Wang H."/>
            <person name="Chen L.Q."/>
            <person name="Zhou N."/>
            <person name="Lu J.J."/>
            <person name="Pu X.X."/>
            <person name="Wan B."/>
            <person name="Wang L."/>
            <person name="Liu S.J."/>
        </authorList>
    </citation>
    <scope>NUCLEOTIDE SEQUENCE [LARGE SCALE GENOMIC DNA]</scope>
    <source>
        <strain evidence="13 14">MT-113</strain>
    </source>
</reference>
<dbReference type="Gene3D" id="3.40.1190.10">
    <property type="entry name" value="Mur-like, catalytic domain"/>
    <property type="match status" value="1"/>
</dbReference>
<feature type="domain" description="Mur ligase central" evidence="12">
    <location>
        <begin position="44"/>
        <end position="284"/>
    </location>
</feature>
<keyword evidence="6 10" id="KW-0067">ATP-binding</keyword>
<evidence type="ECO:0000256" key="6">
    <source>
        <dbReference type="ARBA" id="ARBA00022840"/>
    </source>
</evidence>
<evidence type="ECO:0000313" key="14">
    <source>
        <dbReference type="Proteomes" id="UP001565220"/>
    </source>
</evidence>
<dbReference type="PANTHER" id="PTHR11136">
    <property type="entry name" value="FOLYLPOLYGLUTAMATE SYNTHASE-RELATED"/>
    <property type="match status" value="1"/>
</dbReference>
<dbReference type="InterPro" id="IPR004101">
    <property type="entry name" value="Mur_ligase_C"/>
</dbReference>
<dbReference type="PIRSF" id="PIRSF001563">
    <property type="entry name" value="Folylpolyglu_synth"/>
    <property type="match status" value="1"/>
</dbReference>
<evidence type="ECO:0000256" key="1">
    <source>
        <dbReference type="ARBA" id="ARBA00008276"/>
    </source>
</evidence>
<dbReference type="Pfam" id="PF08245">
    <property type="entry name" value="Mur_ligase_M"/>
    <property type="match status" value="1"/>
</dbReference>
<keyword evidence="14" id="KW-1185">Reference proteome</keyword>
<sequence length="450" mass="50610">MNYEETLNYIESIARFGSNLGLDRTEKMLEILGNPHKRIKAVHVAGTNGKGSIAAMISKILMEDGLKVGMYTSPYLEVFEERIQINGVNIPRDDLSRVVTKVSEVVKKVIEMGYDNPTEFEIITCAMFYYFAEQNVDIAVVEVGLGGRLDSTNVMPPFSEKQGGGVMLSIISSISYDHMKILGNTLGKIAYEKAGIIKPGIPVIMYPEKEEAGEVIEQVCRQRGSQLIKVPENSVRRVGEDKINNCSEKYTQHINLNTQRNSYDIELSLLGKHQLLNCAVSVFAVEQLSRYGIEINKSIISKALKKVKWMGRLEVMAKNPLVVIDGAHNREGISMLKDNMESYFSYNRIVLVLGILADKEVDIMVRTIVPLAWRVIAVTPNNSRAEDSKKLKSVVEKYNLNCEAFEDYESAYSRALSYCKKDDLLLVSGSLYMIGGMRKIIREYSVKMRL</sequence>
<evidence type="ECO:0000256" key="9">
    <source>
        <dbReference type="ARBA" id="ARBA00047493"/>
    </source>
</evidence>
<dbReference type="Proteomes" id="UP001565220">
    <property type="component" value="Unassembled WGS sequence"/>
</dbReference>
<organism evidence="13 14">
    <name type="scientific">Clostridium lapidicellarium</name>
    <dbReference type="NCBI Taxonomy" id="3240931"/>
    <lineage>
        <taxon>Bacteria</taxon>
        <taxon>Bacillati</taxon>
        <taxon>Bacillota</taxon>
        <taxon>Clostridia</taxon>
        <taxon>Eubacteriales</taxon>
        <taxon>Clostridiaceae</taxon>
        <taxon>Clostridium</taxon>
    </lineage>
</organism>
<dbReference type="SUPFAM" id="SSF53244">
    <property type="entry name" value="MurD-like peptide ligases, peptide-binding domain"/>
    <property type="match status" value="1"/>
</dbReference>
<evidence type="ECO:0000256" key="7">
    <source>
        <dbReference type="ARBA" id="ARBA00022842"/>
    </source>
</evidence>
<comment type="similarity">
    <text evidence="1 10">Belongs to the folylpolyglutamate synthase family.</text>
</comment>
<dbReference type="InterPro" id="IPR013221">
    <property type="entry name" value="Mur_ligase_cen"/>
</dbReference>
<dbReference type="PANTHER" id="PTHR11136:SF0">
    <property type="entry name" value="DIHYDROFOLATE SYNTHETASE-RELATED"/>
    <property type="match status" value="1"/>
</dbReference>
<dbReference type="Pfam" id="PF02875">
    <property type="entry name" value="Mur_ligase_C"/>
    <property type="match status" value="1"/>
</dbReference>
<feature type="domain" description="Mur ligase C-terminal" evidence="11">
    <location>
        <begin position="311"/>
        <end position="430"/>
    </location>
</feature>
<dbReference type="SUPFAM" id="SSF53623">
    <property type="entry name" value="MurD-like peptide ligases, catalytic domain"/>
    <property type="match status" value="1"/>
</dbReference>
<evidence type="ECO:0000259" key="12">
    <source>
        <dbReference type="Pfam" id="PF08245"/>
    </source>
</evidence>
<evidence type="ECO:0000256" key="2">
    <source>
        <dbReference type="ARBA" id="ARBA00013025"/>
    </source>
</evidence>
<dbReference type="EMBL" id="JBGFFE010000021">
    <property type="protein sequence ID" value="MEY8764413.1"/>
    <property type="molecule type" value="Genomic_DNA"/>
</dbReference>
<evidence type="ECO:0000256" key="3">
    <source>
        <dbReference type="ARBA" id="ARBA00022598"/>
    </source>
</evidence>
<dbReference type="PROSITE" id="PS01012">
    <property type="entry name" value="FOLYLPOLYGLU_SYNT_2"/>
    <property type="match status" value="1"/>
</dbReference>
<dbReference type="InterPro" id="IPR018109">
    <property type="entry name" value="Folylpolyglutamate_synth_CS"/>
</dbReference>
<dbReference type="NCBIfam" id="TIGR01499">
    <property type="entry name" value="folC"/>
    <property type="match status" value="1"/>
</dbReference>
<evidence type="ECO:0000256" key="8">
    <source>
        <dbReference type="ARBA" id="ARBA00030592"/>
    </source>
</evidence>
<name>A0ABV4DZV5_9CLOT</name>
<comment type="caution">
    <text evidence="13">The sequence shown here is derived from an EMBL/GenBank/DDBJ whole genome shotgun (WGS) entry which is preliminary data.</text>
</comment>
<gene>
    <name evidence="13" type="ORF">AB8S09_12305</name>
</gene>
<dbReference type="RefSeq" id="WP_294184256.1">
    <property type="nucleotide sequence ID" value="NZ_JBGFFE010000021.1"/>
</dbReference>
<dbReference type="Gene3D" id="3.90.190.20">
    <property type="entry name" value="Mur ligase, C-terminal domain"/>
    <property type="match status" value="1"/>
</dbReference>
<dbReference type="PROSITE" id="PS01011">
    <property type="entry name" value="FOLYLPOLYGLU_SYNT_1"/>
    <property type="match status" value="1"/>
</dbReference>
<keyword evidence="4" id="KW-0479">Metal-binding</keyword>
<dbReference type="InterPro" id="IPR036565">
    <property type="entry name" value="Mur-like_cat_sf"/>
</dbReference>
<dbReference type="InterPro" id="IPR001645">
    <property type="entry name" value="Folylpolyglutamate_synth"/>
</dbReference>
<dbReference type="GO" id="GO:0016874">
    <property type="term" value="F:ligase activity"/>
    <property type="evidence" value="ECO:0007669"/>
    <property type="project" value="UniProtKB-KW"/>
</dbReference>
<proteinExistence type="inferred from homology"/>
<comment type="catalytic activity">
    <reaction evidence="9">
        <text>(6S)-5,6,7,8-tetrahydrofolyl-(gamma-L-Glu)(n) + L-glutamate + ATP = (6S)-5,6,7,8-tetrahydrofolyl-(gamma-L-Glu)(n+1) + ADP + phosphate + H(+)</text>
        <dbReference type="Rhea" id="RHEA:10580"/>
        <dbReference type="Rhea" id="RHEA-COMP:14738"/>
        <dbReference type="Rhea" id="RHEA-COMP:14740"/>
        <dbReference type="ChEBI" id="CHEBI:15378"/>
        <dbReference type="ChEBI" id="CHEBI:29985"/>
        <dbReference type="ChEBI" id="CHEBI:30616"/>
        <dbReference type="ChEBI" id="CHEBI:43474"/>
        <dbReference type="ChEBI" id="CHEBI:141005"/>
        <dbReference type="ChEBI" id="CHEBI:456216"/>
        <dbReference type="EC" id="6.3.2.17"/>
    </reaction>
</comment>
<protein>
    <recommendedName>
        <fullName evidence="2">tetrahydrofolate synthase</fullName>
        <ecNumber evidence="2">6.3.2.17</ecNumber>
    </recommendedName>
    <alternativeName>
        <fullName evidence="8">Tetrahydrofolylpolyglutamate synthase</fullName>
    </alternativeName>
</protein>
<evidence type="ECO:0000256" key="4">
    <source>
        <dbReference type="ARBA" id="ARBA00022723"/>
    </source>
</evidence>
<evidence type="ECO:0000256" key="5">
    <source>
        <dbReference type="ARBA" id="ARBA00022741"/>
    </source>
</evidence>
<keyword evidence="7" id="KW-0460">Magnesium</keyword>
<evidence type="ECO:0000313" key="13">
    <source>
        <dbReference type="EMBL" id="MEY8764413.1"/>
    </source>
</evidence>
<dbReference type="InterPro" id="IPR036615">
    <property type="entry name" value="Mur_ligase_C_dom_sf"/>
</dbReference>
<evidence type="ECO:0000256" key="10">
    <source>
        <dbReference type="PIRNR" id="PIRNR001563"/>
    </source>
</evidence>
<accession>A0ABV4DZV5</accession>